<evidence type="ECO:0000256" key="3">
    <source>
        <dbReference type="ARBA" id="ARBA00012513"/>
    </source>
</evidence>
<keyword evidence="18" id="KW-1185">Reference proteome</keyword>
<dbReference type="PROSITE" id="PS50011">
    <property type="entry name" value="PROTEIN_KINASE_DOM"/>
    <property type="match status" value="1"/>
</dbReference>
<dbReference type="Pfam" id="PF00069">
    <property type="entry name" value="Pkinase"/>
    <property type="match status" value="2"/>
</dbReference>
<keyword evidence="8" id="KW-0547">Nucleotide-binding</keyword>
<comment type="catalytic activity">
    <reaction evidence="14">
        <text>L-seryl-[protein] + ATP = O-phospho-L-seryl-[protein] + ADP + H(+)</text>
        <dbReference type="Rhea" id="RHEA:17989"/>
        <dbReference type="Rhea" id="RHEA-COMP:9863"/>
        <dbReference type="Rhea" id="RHEA-COMP:11604"/>
        <dbReference type="ChEBI" id="CHEBI:15378"/>
        <dbReference type="ChEBI" id="CHEBI:29999"/>
        <dbReference type="ChEBI" id="CHEBI:30616"/>
        <dbReference type="ChEBI" id="CHEBI:83421"/>
        <dbReference type="ChEBI" id="CHEBI:456216"/>
        <dbReference type="EC" id="2.7.11.1"/>
    </reaction>
</comment>
<feature type="region of interest" description="Disordered" evidence="15">
    <location>
        <begin position="1"/>
        <end position="21"/>
    </location>
</feature>
<dbReference type="PROSITE" id="PS00109">
    <property type="entry name" value="PROTEIN_KINASE_TYR"/>
    <property type="match status" value="1"/>
</dbReference>
<keyword evidence="10" id="KW-0067">ATP-binding</keyword>
<dbReference type="EC" id="2.7.11.1" evidence="3"/>
<comment type="function">
    <text evidence="1">Component of the EKC/KEOPS complex that is required for the formation of a threonylcarbamoyl group on adenosine at position 37 (t(6)A37) in tRNAs that read codons beginning with adenine. The complex is probably involved in the transfer of the threonylcarbamoyl moiety of threonylcarbamoyl-AMP (TC-AMP) to the N6 group of A37. BUD32 has ATPase activity in the context of the EKC/KEOPS complex and likely plays a supporting role to the catalytic subunit KAE1. The EKC/KEOPS complex also promotes both telomere uncapping and telomere elongation. The complex is required for efficient recruitment of transcriptional coactivators.</text>
</comment>
<organism evidence="17 18">
    <name type="scientific">Truncatella angustata</name>
    <dbReference type="NCBI Taxonomy" id="152316"/>
    <lineage>
        <taxon>Eukaryota</taxon>
        <taxon>Fungi</taxon>
        <taxon>Dikarya</taxon>
        <taxon>Ascomycota</taxon>
        <taxon>Pezizomycotina</taxon>
        <taxon>Sordariomycetes</taxon>
        <taxon>Xylariomycetidae</taxon>
        <taxon>Amphisphaeriales</taxon>
        <taxon>Sporocadaceae</taxon>
        <taxon>Truncatella</taxon>
    </lineage>
</organism>
<evidence type="ECO:0000256" key="1">
    <source>
        <dbReference type="ARBA" id="ARBA00003747"/>
    </source>
</evidence>
<keyword evidence="7" id="KW-0808">Transferase</keyword>
<dbReference type="GO" id="GO:0005524">
    <property type="term" value="F:ATP binding"/>
    <property type="evidence" value="ECO:0007669"/>
    <property type="project" value="UniProtKB-KW"/>
</dbReference>
<dbReference type="GO" id="GO:0005634">
    <property type="term" value="C:nucleus"/>
    <property type="evidence" value="ECO:0007669"/>
    <property type="project" value="TreeGrafter"/>
</dbReference>
<dbReference type="GO" id="GO:0004674">
    <property type="term" value="F:protein serine/threonine kinase activity"/>
    <property type="evidence" value="ECO:0007669"/>
    <property type="project" value="UniProtKB-KW"/>
</dbReference>
<dbReference type="EMBL" id="JAGPXC010000010">
    <property type="protein sequence ID" value="KAH6646343.1"/>
    <property type="molecule type" value="Genomic_DNA"/>
</dbReference>
<dbReference type="PANTHER" id="PTHR45646:SF11">
    <property type="entry name" value="SERINE_THREONINE-PROTEIN KINASE DOA"/>
    <property type="match status" value="1"/>
</dbReference>
<dbReference type="GeneID" id="70137215"/>
<proteinExistence type="predicted"/>
<dbReference type="PANTHER" id="PTHR45646">
    <property type="entry name" value="SERINE/THREONINE-PROTEIN KINASE DOA-RELATED"/>
    <property type="match status" value="1"/>
</dbReference>
<evidence type="ECO:0000256" key="13">
    <source>
        <dbReference type="ARBA" id="ARBA00047899"/>
    </source>
</evidence>
<evidence type="ECO:0000256" key="15">
    <source>
        <dbReference type="SAM" id="MobiDB-lite"/>
    </source>
</evidence>
<sequence length="440" mass="49357">MTSDSRTLQIPEHQQDGAAQKSCYQKLSDEHVEELELYRKNGLHPVHLGDVLNNRYEVLHKLGHGTSATVWLCFDTQTSAWKAIKIIGASHSSDDRPELKFQLQLSRSDLVALPTDHFWLVGPNGRHVCLVMPPLGPSVSSKHQTMDLEALREVSMQAADGLAYMHRKGICHGDFRTGNLLFRLDSARINDLSKGDMLALIGEVTKIVVETDFGEEPGSISPRYLVHSLNTDIFADFITCQIAVIGLSLAFEITKPPKTSSVDLPYASPQLLLRLPPSTHSDVWALGCTLLEMQTGSVFGTAPFEIMQSMELLLGPLPKPLQRTWSRVYPEEMLHPEGNTEYLTWRSDVISEIKKHTRNADCLLKELAMSRKQSLKGLLAADDKNKPGSIVWQVPEKQVTQIGDLIKQTLSYDLHTRHTADAVVQHVWFDQARIHRKPRV</sequence>
<dbReference type="Proteomes" id="UP000758603">
    <property type="component" value="Unassembled WGS sequence"/>
</dbReference>
<dbReference type="InterPro" id="IPR000719">
    <property type="entry name" value="Prot_kinase_dom"/>
</dbReference>
<evidence type="ECO:0000256" key="6">
    <source>
        <dbReference type="ARBA" id="ARBA00022527"/>
    </source>
</evidence>
<evidence type="ECO:0000256" key="8">
    <source>
        <dbReference type="ARBA" id="ARBA00022741"/>
    </source>
</evidence>
<gene>
    <name evidence="17" type="ORF">BKA67DRAFT_664183</name>
</gene>
<keyword evidence="9 17" id="KW-0418">Kinase</keyword>
<evidence type="ECO:0000256" key="14">
    <source>
        <dbReference type="ARBA" id="ARBA00048679"/>
    </source>
</evidence>
<comment type="caution">
    <text evidence="17">The sequence shown here is derived from an EMBL/GenBank/DDBJ whole genome shotgun (WGS) entry which is preliminary data.</text>
</comment>
<name>A0A9P8RHX7_9PEZI</name>
<comment type="subunit">
    <text evidence="2">Component of the EKC/KEOPS complex composed of at least BUD32, CGI121, GON7, KAE1 and PCC1; the whole complex dimerizes.</text>
</comment>
<evidence type="ECO:0000256" key="11">
    <source>
        <dbReference type="ARBA" id="ARBA00030980"/>
    </source>
</evidence>
<dbReference type="OrthoDB" id="5979581at2759"/>
<dbReference type="InterPro" id="IPR008266">
    <property type="entry name" value="Tyr_kinase_AS"/>
</dbReference>
<protein>
    <recommendedName>
        <fullName evidence="5">EKC/KEOPS complex subunit BUD32</fullName>
        <ecNumber evidence="3">2.7.11.1</ecNumber>
    </recommendedName>
    <alternativeName>
        <fullName evidence="11 12">Atypical Serine/threonine protein kinase BUD32</fullName>
    </alternativeName>
    <alternativeName>
        <fullName evidence="4">EKC/KEOPS complex subunit bud32</fullName>
    </alternativeName>
</protein>
<keyword evidence="6" id="KW-0723">Serine/threonine-protein kinase</keyword>
<evidence type="ECO:0000256" key="10">
    <source>
        <dbReference type="ARBA" id="ARBA00022840"/>
    </source>
</evidence>
<dbReference type="RefSeq" id="XP_045952857.1">
    <property type="nucleotide sequence ID" value="XM_046108324.1"/>
</dbReference>
<evidence type="ECO:0000256" key="9">
    <source>
        <dbReference type="ARBA" id="ARBA00022777"/>
    </source>
</evidence>
<feature type="domain" description="Protein kinase" evidence="16">
    <location>
        <begin position="56"/>
        <end position="429"/>
    </location>
</feature>
<evidence type="ECO:0000313" key="18">
    <source>
        <dbReference type="Proteomes" id="UP000758603"/>
    </source>
</evidence>
<dbReference type="Gene3D" id="3.30.200.20">
    <property type="entry name" value="Phosphorylase Kinase, domain 1"/>
    <property type="match status" value="1"/>
</dbReference>
<evidence type="ECO:0000256" key="5">
    <source>
        <dbReference type="ARBA" id="ARBA00019973"/>
    </source>
</evidence>
<evidence type="ECO:0000256" key="4">
    <source>
        <dbReference type="ARBA" id="ARBA00013948"/>
    </source>
</evidence>
<dbReference type="InterPro" id="IPR011009">
    <property type="entry name" value="Kinase-like_dom_sf"/>
</dbReference>
<dbReference type="Gene3D" id="1.10.510.10">
    <property type="entry name" value="Transferase(Phosphotransferase) domain 1"/>
    <property type="match status" value="1"/>
</dbReference>
<evidence type="ECO:0000256" key="2">
    <source>
        <dbReference type="ARBA" id="ARBA00011534"/>
    </source>
</evidence>
<evidence type="ECO:0000259" key="16">
    <source>
        <dbReference type="PROSITE" id="PS50011"/>
    </source>
</evidence>
<dbReference type="InterPro" id="IPR051175">
    <property type="entry name" value="CLK_kinases"/>
</dbReference>
<dbReference type="AlphaFoldDB" id="A0A9P8RHX7"/>
<evidence type="ECO:0000256" key="7">
    <source>
        <dbReference type="ARBA" id="ARBA00022679"/>
    </source>
</evidence>
<dbReference type="SUPFAM" id="SSF56112">
    <property type="entry name" value="Protein kinase-like (PK-like)"/>
    <property type="match status" value="1"/>
</dbReference>
<accession>A0A9P8RHX7</accession>
<evidence type="ECO:0000256" key="12">
    <source>
        <dbReference type="ARBA" id="ARBA00033194"/>
    </source>
</evidence>
<dbReference type="SMART" id="SM00220">
    <property type="entry name" value="S_TKc"/>
    <property type="match status" value="1"/>
</dbReference>
<evidence type="ECO:0000313" key="17">
    <source>
        <dbReference type="EMBL" id="KAH6646343.1"/>
    </source>
</evidence>
<comment type="catalytic activity">
    <reaction evidence="13">
        <text>L-threonyl-[protein] + ATP = O-phospho-L-threonyl-[protein] + ADP + H(+)</text>
        <dbReference type="Rhea" id="RHEA:46608"/>
        <dbReference type="Rhea" id="RHEA-COMP:11060"/>
        <dbReference type="Rhea" id="RHEA-COMP:11605"/>
        <dbReference type="ChEBI" id="CHEBI:15378"/>
        <dbReference type="ChEBI" id="CHEBI:30013"/>
        <dbReference type="ChEBI" id="CHEBI:30616"/>
        <dbReference type="ChEBI" id="CHEBI:61977"/>
        <dbReference type="ChEBI" id="CHEBI:456216"/>
        <dbReference type="EC" id="2.7.11.1"/>
    </reaction>
</comment>
<reference evidence="17" key="1">
    <citation type="journal article" date="2021" name="Nat. Commun.">
        <title>Genetic determinants of endophytism in the Arabidopsis root mycobiome.</title>
        <authorList>
            <person name="Mesny F."/>
            <person name="Miyauchi S."/>
            <person name="Thiergart T."/>
            <person name="Pickel B."/>
            <person name="Atanasova L."/>
            <person name="Karlsson M."/>
            <person name="Huettel B."/>
            <person name="Barry K.W."/>
            <person name="Haridas S."/>
            <person name="Chen C."/>
            <person name="Bauer D."/>
            <person name="Andreopoulos W."/>
            <person name="Pangilinan J."/>
            <person name="LaButti K."/>
            <person name="Riley R."/>
            <person name="Lipzen A."/>
            <person name="Clum A."/>
            <person name="Drula E."/>
            <person name="Henrissat B."/>
            <person name="Kohler A."/>
            <person name="Grigoriev I.V."/>
            <person name="Martin F.M."/>
            <person name="Hacquard S."/>
        </authorList>
    </citation>
    <scope>NUCLEOTIDE SEQUENCE</scope>
    <source>
        <strain evidence="17">MPI-SDFR-AT-0073</strain>
    </source>
</reference>